<feature type="chain" id="PRO_5045668428" evidence="1">
    <location>
        <begin position="28"/>
        <end position="181"/>
    </location>
</feature>
<dbReference type="PROSITE" id="PS51257">
    <property type="entry name" value="PROKAR_LIPOPROTEIN"/>
    <property type="match status" value="1"/>
</dbReference>
<evidence type="ECO:0000313" key="2">
    <source>
        <dbReference type="EMBL" id="AHC40537.1"/>
    </source>
</evidence>
<organism evidence="2 3">
    <name type="scientific">Mycoplasma ovis str. Michigan</name>
    <dbReference type="NCBI Taxonomy" id="1415773"/>
    <lineage>
        <taxon>Bacteria</taxon>
        <taxon>Bacillati</taxon>
        <taxon>Mycoplasmatota</taxon>
        <taxon>Mollicutes</taxon>
        <taxon>Mycoplasmataceae</taxon>
        <taxon>Mycoplasma</taxon>
    </lineage>
</organism>
<gene>
    <name evidence="2" type="ORF">OVS_04030</name>
</gene>
<feature type="signal peptide" evidence="1">
    <location>
        <begin position="1"/>
        <end position="27"/>
    </location>
</feature>
<reference evidence="2 3" key="1">
    <citation type="journal article" date="2014" name="Genome Announc.">
        <title>Complete Genome Sequence of Mycoplasma ovis Strain Michigan, a Hemoplasma of Sheep with Two Distinct 16S rRNA Genes.</title>
        <authorList>
            <person name="Deshuillers P.L."/>
            <person name="Santos A.P."/>
            <person name="do Nascimento N.C."/>
            <person name="Hampel J.A."/>
            <person name="Bergin I.L."/>
            <person name="Dyson M.C."/>
            <person name="Messick J.B."/>
        </authorList>
    </citation>
    <scope>NUCLEOTIDE SEQUENCE [LARGE SCALE GENOMIC DNA]</scope>
    <source>
        <strain evidence="2 3">Michigan</strain>
    </source>
</reference>
<accession>A0ABN4BNP0</accession>
<evidence type="ECO:0000256" key="1">
    <source>
        <dbReference type="SAM" id="SignalP"/>
    </source>
</evidence>
<sequence>MFQLKNYAICSVLSLGCLSFISSVPSALVGMMKTVQKAVTPKKPKWYPKYCYKWIIYFSNGELIVCPTIEGTPQKYFFYLWWLKEYDFKTNDGSKQYFYPVQSISTNVDSISFTFKGGANSSSSGKSLTINQWEKRSEKDKNIQKFNGVNLEDNCKVEGKKLSCLNNQYIANWLDYQPFYF</sequence>
<dbReference type="RefSeq" id="WP_024071563.1">
    <property type="nucleotide sequence ID" value="NC_023062.1"/>
</dbReference>
<name>A0ABN4BNP0_9MOLU</name>
<keyword evidence="3" id="KW-1185">Reference proteome</keyword>
<dbReference type="EMBL" id="CP006935">
    <property type="protein sequence ID" value="AHC40537.1"/>
    <property type="molecule type" value="Genomic_DNA"/>
</dbReference>
<evidence type="ECO:0000313" key="3">
    <source>
        <dbReference type="Proteomes" id="UP000018745"/>
    </source>
</evidence>
<proteinExistence type="predicted"/>
<protein>
    <submittedName>
        <fullName evidence="2">Uncharacterized protein</fullName>
    </submittedName>
</protein>
<dbReference type="Proteomes" id="UP000018745">
    <property type="component" value="Chromosome"/>
</dbReference>
<keyword evidence="1" id="KW-0732">Signal</keyword>